<keyword evidence="2" id="KW-0472">Membrane</keyword>
<sequence length="693" mass="69699">MPGAAKNGRPPFIQLVSGLVVLSMVVVIVYMYRVIDSLHREQQVMRGQLQQLVGVGRPAPLAGGAPWPPARAASPAAGEFLEPHAETVAEAVAAMHGDQHQSLDRPRPGAKEHPHRVRGRPDVPHAEGRRLGQIYTTGTAAGVGCFTMTDQATESYDVSTTACFGSECPDCFITPATVSQDITLTISNCASASWIRSQTRSGVWSYMFINSDATYTVSVTDSTGAVTYKVPPSSYVQAWCTSSLGTANRFIFPSTTLPTLSVDNGLTVSAGNFDHSSSSGTFQTGSGDITLNGNVAQSTSSAYTFETSTGAVTLNGATTVADNTAFTVGSSTAGGASTFYGAVNIGGSASGASVATTIYGDITQNDHGSGVAATLSTATGAHSLGGDVTIASGKDLTLVSTGSGMFTTGTGQITLNGDVSQSGATAFSTGTGAVSLNGATTVADNTAFTVGSSTAGGAATFYGAVNIGGSASGASVATTIYGSITQNDDSSGTVATLATGTGGVTVNGDFTLAAAKNFLMTAGAGTFTTANGQALFMGDVLIDSTNQFTTGSGTVRLVGNVEISDGKSFTVGSAGNAGVIQLFGDTYVGGSSSGTSSSLTVYGDVAFNDDADGTTKTLTTATGLSQFQGDVAVAQDKNLHMHSGGTGTFQTGTGTVTLNGLVTVATGMTITIDSGTISCTNDNTATNNFCKAR</sequence>
<evidence type="ECO:0000256" key="1">
    <source>
        <dbReference type="SAM" id="MobiDB-lite"/>
    </source>
</evidence>
<evidence type="ECO:0000256" key="2">
    <source>
        <dbReference type="SAM" id="Phobius"/>
    </source>
</evidence>
<keyword evidence="2" id="KW-0812">Transmembrane</keyword>
<keyword evidence="4" id="KW-1185">Reference proteome</keyword>
<organism evidence="3 4">
    <name type="scientific">Prorocentrum cordatum</name>
    <dbReference type="NCBI Taxonomy" id="2364126"/>
    <lineage>
        <taxon>Eukaryota</taxon>
        <taxon>Sar</taxon>
        <taxon>Alveolata</taxon>
        <taxon>Dinophyceae</taxon>
        <taxon>Prorocentrales</taxon>
        <taxon>Prorocentraceae</taxon>
        <taxon>Prorocentrum</taxon>
    </lineage>
</organism>
<protein>
    <submittedName>
        <fullName evidence="3">Uncharacterized protein</fullName>
    </submittedName>
</protein>
<name>A0ABN9TTZ4_9DINO</name>
<evidence type="ECO:0000313" key="4">
    <source>
        <dbReference type="Proteomes" id="UP001189429"/>
    </source>
</evidence>
<dbReference type="EMBL" id="CAUYUJ010015082">
    <property type="protein sequence ID" value="CAK0849683.1"/>
    <property type="molecule type" value="Genomic_DNA"/>
</dbReference>
<feature type="region of interest" description="Disordered" evidence="1">
    <location>
        <begin position="96"/>
        <end position="126"/>
    </location>
</feature>
<evidence type="ECO:0000313" key="3">
    <source>
        <dbReference type="EMBL" id="CAK0849683.1"/>
    </source>
</evidence>
<proteinExistence type="predicted"/>
<feature type="compositionally biased region" description="Basic and acidic residues" evidence="1">
    <location>
        <begin position="97"/>
        <end position="112"/>
    </location>
</feature>
<feature type="transmembrane region" description="Helical" evidence="2">
    <location>
        <begin position="12"/>
        <end position="32"/>
    </location>
</feature>
<keyword evidence="2" id="KW-1133">Transmembrane helix</keyword>
<dbReference type="Proteomes" id="UP001189429">
    <property type="component" value="Unassembled WGS sequence"/>
</dbReference>
<reference evidence="3" key="1">
    <citation type="submission" date="2023-10" db="EMBL/GenBank/DDBJ databases">
        <authorList>
            <person name="Chen Y."/>
            <person name="Shah S."/>
            <person name="Dougan E. K."/>
            <person name="Thang M."/>
            <person name="Chan C."/>
        </authorList>
    </citation>
    <scope>NUCLEOTIDE SEQUENCE [LARGE SCALE GENOMIC DNA]</scope>
</reference>
<comment type="caution">
    <text evidence="3">The sequence shown here is derived from an EMBL/GenBank/DDBJ whole genome shotgun (WGS) entry which is preliminary data.</text>
</comment>
<accession>A0ABN9TTZ4</accession>
<gene>
    <name evidence="3" type="ORF">PCOR1329_LOCUS42310</name>
</gene>